<dbReference type="EMBL" id="QMIG01000001">
    <property type="protein sequence ID" value="RAW18711.1"/>
    <property type="molecule type" value="Genomic_DNA"/>
</dbReference>
<dbReference type="Proteomes" id="UP000250462">
    <property type="component" value="Unassembled WGS sequence"/>
</dbReference>
<reference evidence="10 11" key="1">
    <citation type="submission" date="2018-06" db="EMBL/GenBank/DDBJ databases">
        <title>Phytoactinopolyspora halophila sp. nov., a novel halophilic actinomycete isolated from a saline soil in China.</title>
        <authorList>
            <person name="Tang S.-K."/>
        </authorList>
    </citation>
    <scope>NUCLEOTIDE SEQUENCE [LARGE SCALE GENOMIC DNA]</scope>
    <source>
        <strain evidence="10 11">YIM 96934</strain>
    </source>
</reference>
<keyword evidence="4 7" id="KW-0812">Transmembrane</keyword>
<evidence type="ECO:0000256" key="7">
    <source>
        <dbReference type="RuleBase" id="RU363032"/>
    </source>
</evidence>
<gene>
    <name evidence="10" type="ORF">DPM12_01150</name>
</gene>
<evidence type="ECO:0000256" key="6">
    <source>
        <dbReference type="ARBA" id="ARBA00023136"/>
    </source>
</evidence>
<dbReference type="PANTHER" id="PTHR43005">
    <property type="entry name" value="BLR7065 PROTEIN"/>
    <property type="match status" value="1"/>
</dbReference>
<dbReference type="PROSITE" id="PS50928">
    <property type="entry name" value="ABC_TM1"/>
    <property type="match status" value="1"/>
</dbReference>
<evidence type="ECO:0000256" key="5">
    <source>
        <dbReference type="ARBA" id="ARBA00022989"/>
    </source>
</evidence>
<keyword evidence="6 7" id="KW-0472">Membrane</keyword>
<feature type="compositionally biased region" description="Basic residues" evidence="8">
    <location>
        <begin position="21"/>
        <end position="32"/>
    </location>
</feature>
<evidence type="ECO:0000259" key="9">
    <source>
        <dbReference type="PROSITE" id="PS50928"/>
    </source>
</evidence>
<keyword evidence="5 7" id="KW-1133">Transmembrane helix</keyword>
<feature type="region of interest" description="Disordered" evidence="8">
    <location>
        <begin position="1"/>
        <end position="78"/>
    </location>
</feature>
<keyword evidence="2 7" id="KW-0813">Transport</keyword>
<dbReference type="AlphaFoldDB" id="A0A329R2E3"/>
<dbReference type="GO" id="GO:0005886">
    <property type="term" value="C:plasma membrane"/>
    <property type="evidence" value="ECO:0007669"/>
    <property type="project" value="UniProtKB-SubCell"/>
</dbReference>
<sequence length="378" mass="41865">MVGGHGRRHRSEGHLAGAHGRQLHGRRGRSQPRRRDPQPRRGRYELNQSRIPGRGGGPAVVSGPGPGEPAPSPPRPGRSWRRIFDDRIFPLLLIAPALLFIVGLVGFPVFRTAWLSFTDASGIRALTEGDMDFVGLANYAEIFSDPILRRSAITTVVFGLVCVVGTMVLGIAVALLLNQPFRGRTLLGVLVLLPWAIPHIAASFVWQWLFDGQYGVINWVFTSLGFAQFEDFSWFTEFYTAFAVVGIVVIWQSFPFVTIALLAGLQTIPADVIEASKLDGTNAWQRLRMITLPMLKPLLLVLVVISTIWDFKMFDQVWVLTGGGPARRTEVLSVSTYVEGITQSEWGMGAALAMVLFFILIAITIVYIKLIREEEQIS</sequence>
<evidence type="ECO:0000256" key="4">
    <source>
        <dbReference type="ARBA" id="ARBA00022692"/>
    </source>
</evidence>
<dbReference type="Pfam" id="PF00528">
    <property type="entry name" value="BPD_transp_1"/>
    <property type="match status" value="1"/>
</dbReference>
<evidence type="ECO:0000313" key="11">
    <source>
        <dbReference type="Proteomes" id="UP000250462"/>
    </source>
</evidence>
<dbReference type="SUPFAM" id="SSF160964">
    <property type="entry name" value="MalF N-terminal region-like"/>
    <property type="match status" value="1"/>
</dbReference>
<dbReference type="Gene3D" id="1.10.3720.10">
    <property type="entry name" value="MetI-like"/>
    <property type="match status" value="1"/>
</dbReference>
<proteinExistence type="inferred from homology"/>
<dbReference type="GO" id="GO:0055085">
    <property type="term" value="P:transmembrane transport"/>
    <property type="evidence" value="ECO:0007669"/>
    <property type="project" value="InterPro"/>
</dbReference>
<feature type="compositionally biased region" description="Basic and acidic residues" evidence="8">
    <location>
        <begin position="33"/>
        <end position="44"/>
    </location>
</feature>
<evidence type="ECO:0000256" key="8">
    <source>
        <dbReference type="SAM" id="MobiDB-lite"/>
    </source>
</evidence>
<organism evidence="10 11">
    <name type="scientific">Phytoactinopolyspora halophila</name>
    <dbReference type="NCBI Taxonomy" id="1981511"/>
    <lineage>
        <taxon>Bacteria</taxon>
        <taxon>Bacillati</taxon>
        <taxon>Actinomycetota</taxon>
        <taxon>Actinomycetes</taxon>
        <taxon>Jiangellales</taxon>
        <taxon>Jiangellaceae</taxon>
        <taxon>Phytoactinopolyspora</taxon>
    </lineage>
</organism>
<feature type="transmembrane region" description="Helical" evidence="7">
    <location>
        <begin position="238"/>
        <end position="268"/>
    </location>
</feature>
<dbReference type="CDD" id="cd06261">
    <property type="entry name" value="TM_PBP2"/>
    <property type="match status" value="1"/>
</dbReference>
<feature type="transmembrane region" description="Helical" evidence="7">
    <location>
        <begin position="152"/>
        <end position="177"/>
    </location>
</feature>
<evidence type="ECO:0000256" key="3">
    <source>
        <dbReference type="ARBA" id="ARBA00022475"/>
    </source>
</evidence>
<evidence type="ECO:0000256" key="1">
    <source>
        <dbReference type="ARBA" id="ARBA00004651"/>
    </source>
</evidence>
<evidence type="ECO:0000256" key="2">
    <source>
        <dbReference type="ARBA" id="ARBA00022448"/>
    </source>
</evidence>
<comment type="caution">
    <text evidence="10">The sequence shown here is derived from an EMBL/GenBank/DDBJ whole genome shotgun (WGS) entry which is preliminary data.</text>
</comment>
<keyword evidence="11" id="KW-1185">Reference proteome</keyword>
<comment type="similarity">
    <text evidence="7">Belongs to the binding-protein-dependent transport system permease family.</text>
</comment>
<protein>
    <submittedName>
        <fullName evidence="10">Sugar ABC transporter permease</fullName>
    </submittedName>
</protein>
<dbReference type="SUPFAM" id="SSF161098">
    <property type="entry name" value="MetI-like"/>
    <property type="match status" value="1"/>
</dbReference>
<feature type="transmembrane region" description="Helical" evidence="7">
    <location>
        <begin position="289"/>
        <end position="309"/>
    </location>
</feature>
<accession>A0A329R2E3</accession>
<name>A0A329R2E3_9ACTN</name>
<keyword evidence="3" id="KW-1003">Cell membrane</keyword>
<feature type="transmembrane region" description="Helical" evidence="7">
    <location>
        <begin position="346"/>
        <end position="368"/>
    </location>
</feature>
<feature type="transmembrane region" description="Helical" evidence="7">
    <location>
        <begin position="88"/>
        <end position="110"/>
    </location>
</feature>
<evidence type="ECO:0000313" key="10">
    <source>
        <dbReference type="EMBL" id="RAW18711.1"/>
    </source>
</evidence>
<comment type="subcellular location">
    <subcellularLocation>
        <location evidence="1 7">Cell membrane</location>
        <topology evidence="1 7">Multi-pass membrane protein</topology>
    </subcellularLocation>
</comment>
<dbReference type="PANTHER" id="PTHR43005:SF1">
    <property type="entry name" value="SPERMIDINE_PUTRESCINE TRANSPORT SYSTEM PERMEASE PROTEIN"/>
    <property type="match status" value="1"/>
</dbReference>
<feature type="transmembrane region" description="Helical" evidence="7">
    <location>
        <begin position="189"/>
        <end position="209"/>
    </location>
</feature>
<feature type="domain" description="ABC transmembrane type-1" evidence="9">
    <location>
        <begin position="152"/>
        <end position="367"/>
    </location>
</feature>
<dbReference type="InterPro" id="IPR035906">
    <property type="entry name" value="MetI-like_sf"/>
</dbReference>
<feature type="compositionally biased region" description="Basic residues" evidence="8">
    <location>
        <begin position="1"/>
        <end position="11"/>
    </location>
</feature>
<dbReference type="InterPro" id="IPR000515">
    <property type="entry name" value="MetI-like"/>
</dbReference>
<feature type="compositionally biased region" description="Pro residues" evidence="8">
    <location>
        <begin position="66"/>
        <end position="76"/>
    </location>
</feature>